<feature type="region of interest" description="Disordered" evidence="1">
    <location>
        <begin position="1"/>
        <end position="71"/>
    </location>
</feature>
<feature type="compositionally biased region" description="Basic and acidic residues" evidence="1">
    <location>
        <begin position="48"/>
        <end position="60"/>
    </location>
</feature>
<feature type="compositionally biased region" description="Acidic residues" evidence="1">
    <location>
        <begin position="21"/>
        <end position="31"/>
    </location>
</feature>
<proteinExistence type="predicted"/>
<sequence length="176" mass="20369">MSAQQMEDPEILSTEEISGSEAEEEQEDLESPPESMQEQEQLQDETESPAHRAPRWDQKKRPPGKQPRSYKSWRAHKFKILNSLAASNGSVAFTRRFMLFREGVNLPNNIIHYYNSRYHSTPEHPRALYSVQAQEGCWQDSVRRGGRQPPNPPAPQPHLPHPVRHIPAKQRLPHRL</sequence>
<reference evidence="2" key="1">
    <citation type="submission" date="2020-07" db="EMBL/GenBank/DDBJ databases">
        <authorList>
            <person name="Hardmeier I.S."/>
            <person name="Aeberhard N."/>
            <person name="Qi W."/>
            <person name="Kraettli H."/>
            <person name="Fraefel C."/>
            <person name="Kubacki J."/>
        </authorList>
    </citation>
    <scope>NUCLEOTIDE SEQUENCE</scope>
    <source>
        <strain evidence="2">PNV1/Switzerland/2019/1</strain>
    </source>
</reference>
<feature type="region of interest" description="Disordered" evidence="1">
    <location>
        <begin position="141"/>
        <end position="176"/>
    </location>
</feature>
<name>A0A894JHZ1_9ADEN</name>
<protein>
    <submittedName>
        <fullName evidence="2">22K</fullName>
    </submittedName>
</protein>
<dbReference type="EMBL" id="MT815927">
    <property type="protein sequence ID" value="QRV11591.1"/>
    <property type="molecule type" value="Genomic_DNA"/>
</dbReference>
<feature type="compositionally biased region" description="Basic residues" evidence="1">
    <location>
        <begin position="161"/>
        <end position="176"/>
    </location>
</feature>
<accession>A0A894JHZ1</accession>
<organism evidence="2">
    <name type="scientific">Bat mastadenovirus</name>
    <dbReference type="NCBI Taxonomy" id="740971"/>
    <lineage>
        <taxon>Viruses</taxon>
        <taxon>Varidnaviria</taxon>
        <taxon>Bamfordvirae</taxon>
        <taxon>Preplasmiviricota</taxon>
        <taxon>Polisuviricotina</taxon>
        <taxon>Pharingeaviricetes</taxon>
        <taxon>Rowavirales</taxon>
        <taxon>Adenoviridae</taxon>
        <taxon>Mastadenovirus</taxon>
        <taxon>Mastadenovirus asiensse</taxon>
    </lineage>
</organism>
<evidence type="ECO:0000256" key="1">
    <source>
        <dbReference type="SAM" id="MobiDB-lite"/>
    </source>
</evidence>
<feature type="compositionally biased region" description="Pro residues" evidence="1">
    <location>
        <begin position="149"/>
        <end position="160"/>
    </location>
</feature>
<evidence type="ECO:0000313" key="2">
    <source>
        <dbReference type="EMBL" id="QRV11591.1"/>
    </source>
</evidence>